<organism evidence="1">
    <name type="scientific">Ophidiomyces ophidiicola</name>
    <dbReference type="NCBI Taxonomy" id="1387563"/>
    <lineage>
        <taxon>Eukaryota</taxon>
        <taxon>Fungi</taxon>
        <taxon>Dikarya</taxon>
        <taxon>Ascomycota</taxon>
        <taxon>Pezizomycotina</taxon>
        <taxon>Eurotiomycetes</taxon>
        <taxon>Eurotiomycetidae</taxon>
        <taxon>Onygenales</taxon>
        <taxon>Onygenaceae</taxon>
        <taxon>Ophidiomyces</taxon>
    </lineage>
</organism>
<comment type="caution">
    <text evidence="1">The sequence shown here is derived from an EMBL/GenBank/DDBJ whole genome shotgun (WGS) entry which is preliminary data.</text>
</comment>
<proteinExistence type="predicted"/>
<gene>
    <name evidence="1" type="ORF">LOY88_001392</name>
</gene>
<name>A0ACB8V2V7_9EURO</name>
<dbReference type="EMBL" id="JALBCA010000014">
    <property type="protein sequence ID" value="KAI2391090.1"/>
    <property type="molecule type" value="Genomic_DNA"/>
</dbReference>
<evidence type="ECO:0000313" key="1">
    <source>
        <dbReference type="EMBL" id="KAI2391090.1"/>
    </source>
</evidence>
<sequence>MTAKNLPSDITPAEALGILCLHVSAIILKSEGDTSPQLPTENCGRDHFTVHRDETLMKKFSTKRIPAISLEHYLLRLHEYCPMSTAVYLATSWYITRMAIIERIILVTPNNAHRLVLGGLRVAAKALEDLQHSHNRFSKVGGVTETELTRLEINFCYLMDFDLKINDELLSGEISLFQERCNIAFPKHCAIVD</sequence>
<protein>
    <submittedName>
        <fullName evidence="1">Uncharacterized protein</fullName>
    </submittedName>
</protein>
<reference evidence="1" key="1">
    <citation type="journal article" date="2022" name="bioRxiv">
        <title>Population genetic analysis of Ophidiomyces ophidiicola, the causative agent of snake fungal disease, indicates recent introductions to the USA.</title>
        <authorList>
            <person name="Ladner J.T."/>
            <person name="Palmer J.M."/>
            <person name="Ettinger C.L."/>
            <person name="Stajich J.E."/>
            <person name="Farrell T.M."/>
            <person name="Glorioso B.M."/>
            <person name="Lawson B."/>
            <person name="Price S.J."/>
            <person name="Stengle A.G."/>
            <person name="Grear D.A."/>
            <person name="Lorch J.M."/>
        </authorList>
    </citation>
    <scope>NUCLEOTIDE SEQUENCE</scope>
    <source>
        <strain evidence="1">NWHC 24266-5</strain>
    </source>
</reference>
<accession>A0ACB8V2V7</accession>